<dbReference type="Proteomes" id="UP000515146">
    <property type="component" value="Unplaced"/>
</dbReference>
<dbReference type="KEGG" id="dpte:113796982"/>
<feature type="compositionally biased region" description="Acidic residues" evidence="3">
    <location>
        <begin position="481"/>
        <end position="492"/>
    </location>
</feature>
<dbReference type="PROSITE" id="PS50011">
    <property type="entry name" value="PROTEIN_KINASE_DOM"/>
    <property type="match status" value="1"/>
</dbReference>
<feature type="compositionally biased region" description="Basic and acidic residues" evidence="3">
    <location>
        <begin position="7"/>
        <end position="27"/>
    </location>
</feature>
<reference evidence="6" key="1">
    <citation type="submission" date="2025-08" db="UniProtKB">
        <authorList>
            <consortium name="RefSeq"/>
        </authorList>
    </citation>
    <scope>IDENTIFICATION</scope>
    <source>
        <strain evidence="6">Airmid</strain>
    </source>
</reference>
<dbReference type="Gene3D" id="1.10.510.10">
    <property type="entry name" value="Transferase(Phosphotransferase) domain 1"/>
    <property type="match status" value="1"/>
</dbReference>
<gene>
    <name evidence="6" type="primary">LOC113796982</name>
</gene>
<evidence type="ECO:0000256" key="1">
    <source>
        <dbReference type="ARBA" id="ARBA00022741"/>
    </source>
</evidence>
<evidence type="ECO:0000256" key="3">
    <source>
        <dbReference type="SAM" id="MobiDB-lite"/>
    </source>
</evidence>
<dbReference type="GO" id="GO:0005524">
    <property type="term" value="F:ATP binding"/>
    <property type="evidence" value="ECO:0007669"/>
    <property type="project" value="UniProtKB-KW"/>
</dbReference>
<protein>
    <submittedName>
        <fullName evidence="6">Serine/threonine-protein kinase SRK2H-like</fullName>
    </submittedName>
</protein>
<evidence type="ECO:0000313" key="6">
    <source>
        <dbReference type="RefSeq" id="XP_027203086.1"/>
    </source>
</evidence>
<dbReference type="Pfam" id="PF00069">
    <property type="entry name" value="Pkinase"/>
    <property type="match status" value="1"/>
</dbReference>
<feature type="compositionally biased region" description="Low complexity" evidence="3">
    <location>
        <begin position="28"/>
        <end position="62"/>
    </location>
</feature>
<keyword evidence="5" id="KW-1185">Reference proteome</keyword>
<dbReference type="OrthoDB" id="6510901at2759"/>
<dbReference type="InterPro" id="IPR000719">
    <property type="entry name" value="Prot_kinase_dom"/>
</dbReference>
<proteinExistence type="predicted"/>
<keyword evidence="2" id="KW-0067">ATP-binding</keyword>
<dbReference type="AlphaFoldDB" id="A0A6P6YDW9"/>
<dbReference type="SMART" id="SM00220">
    <property type="entry name" value="S_TKc"/>
    <property type="match status" value="1"/>
</dbReference>
<name>A0A6P6YDW9_DERPT</name>
<evidence type="ECO:0000313" key="5">
    <source>
        <dbReference type="Proteomes" id="UP000515146"/>
    </source>
</evidence>
<feature type="compositionally biased region" description="Basic and acidic residues" evidence="3">
    <location>
        <begin position="437"/>
        <end position="450"/>
    </location>
</feature>
<keyword evidence="1" id="KW-0547">Nucleotide-binding</keyword>
<dbReference type="GO" id="GO:0004674">
    <property type="term" value="F:protein serine/threonine kinase activity"/>
    <property type="evidence" value="ECO:0007669"/>
    <property type="project" value="TreeGrafter"/>
</dbReference>
<accession>A0A6P6YDW9</accession>
<dbReference type="SUPFAM" id="SSF56112">
    <property type="entry name" value="Protein kinase-like (PK-like)"/>
    <property type="match status" value="1"/>
</dbReference>
<sequence length="514" mass="59930">MPFFTKRMLDYLDKSERKKDNRDEIPKTSKPPTSPRRSSPSNRSAKAKKSAPQTNNNNNNKTNKADQYRTTLLERRSKSILHTHGPLPAESSPTFQLYQFEQSKSNAVQIRSEFGEQIYRVKHRDFSQLPMVVRVYEKEQANQIRNPLYFRILRYLGKKHPSILQTWDVFQNINNQIFVFQQHTHIIDLTQYILGRQPDGEVESVVCQWSRQLCRVLEYLINSAVCHNNLTSSTVLISLRDKTSIQLTGFYRSFIYSANYRDNLRPPLPLRNRDTNRPDFKPPEVFGTEYQTVKYDPLVADMWSLGCIIYFALSGEYPYDYKIPPKNMEQDILGNLKYLSNRISKPGYEILASMLTTKINKRLKLEKMDQHLWFTVFKSDDVDTIITAKTKTLDETEMSTFTDFYDDECSAFSRFTFDSIPEPTARGRRRGGAPKSPTKDNFQDLNEKVKAVTTPVAPKMAPMITKQGPGFEKYEEPETERTEEDDVDIFTGDDDRTEVTDTFQRNQPDPQWQR</sequence>
<dbReference type="InParanoid" id="A0A6P6YDW9"/>
<dbReference type="PANTHER" id="PTHR24346:SF30">
    <property type="entry name" value="MATERNAL EMBRYONIC LEUCINE ZIPPER KINASE"/>
    <property type="match status" value="1"/>
</dbReference>
<organism evidence="5 6">
    <name type="scientific">Dermatophagoides pteronyssinus</name>
    <name type="common">European house dust mite</name>
    <dbReference type="NCBI Taxonomy" id="6956"/>
    <lineage>
        <taxon>Eukaryota</taxon>
        <taxon>Metazoa</taxon>
        <taxon>Ecdysozoa</taxon>
        <taxon>Arthropoda</taxon>
        <taxon>Chelicerata</taxon>
        <taxon>Arachnida</taxon>
        <taxon>Acari</taxon>
        <taxon>Acariformes</taxon>
        <taxon>Sarcoptiformes</taxon>
        <taxon>Astigmata</taxon>
        <taxon>Psoroptidia</taxon>
        <taxon>Analgoidea</taxon>
        <taxon>Pyroglyphidae</taxon>
        <taxon>Dermatophagoidinae</taxon>
        <taxon>Dermatophagoides</taxon>
    </lineage>
</organism>
<dbReference type="InterPro" id="IPR011009">
    <property type="entry name" value="Kinase-like_dom_sf"/>
</dbReference>
<evidence type="ECO:0000256" key="2">
    <source>
        <dbReference type="ARBA" id="ARBA00022840"/>
    </source>
</evidence>
<dbReference type="RefSeq" id="XP_027203086.1">
    <property type="nucleotide sequence ID" value="XM_027347285.1"/>
</dbReference>
<feature type="compositionally biased region" description="Polar residues" evidence="3">
    <location>
        <begin position="500"/>
        <end position="514"/>
    </location>
</feature>
<dbReference type="GO" id="GO:0035556">
    <property type="term" value="P:intracellular signal transduction"/>
    <property type="evidence" value="ECO:0007669"/>
    <property type="project" value="TreeGrafter"/>
</dbReference>
<feature type="domain" description="Protein kinase" evidence="4">
    <location>
        <begin position="104"/>
        <end position="374"/>
    </location>
</feature>
<dbReference type="PANTHER" id="PTHR24346">
    <property type="entry name" value="MAP/MICROTUBULE AFFINITY-REGULATING KINASE"/>
    <property type="match status" value="1"/>
</dbReference>
<feature type="region of interest" description="Disordered" evidence="3">
    <location>
        <begin position="420"/>
        <end position="514"/>
    </location>
</feature>
<dbReference type="GO" id="GO:0005737">
    <property type="term" value="C:cytoplasm"/>
    <property type="evidence" value="ECO:0007669"/>
    <property type="project" value="TreeGrafter"/>
</dbReference>
<evidence type="ECO:0000259" key="4">
    <source>
        <dbReference type="PROSITE" id="PS50011"/>
    </source>
</evidence>
<feature type="region of interest" description="Disordered" evidence="3">
    <location>
        <begin position="1"/>
        <end position="67"/>
    </location>
</feature>